<feature type="region of interest" description="Disordered" evidence="4">
    <location>
        <begin position="366"/>
        <end position="398"/>
    </location>
</feature>
<evidence type="ECO:0000259" key="5">
    <source>
        <dbReference type="PROSITE" id="PS51017"/>
    </source>
</evidence>
<evidence type="ECO:0000313" key="6">
    <source>
        <dbReference type="EMBL" id="GMH13603.1"/>
    </source>
</evidence>
<dbReference type="InterPro" id="IPR052453">
    <property type="entry name" value="CONSTANS-like_ZF"/>
</dbReference>
<dbReference type="GO" id="GO:0006355">
    <property type="term" value="P:regulation of DNA-templated transcription"/>
    <property type="evidence" value="ECO:0007669"/>
    <property type="project" value="TreeGrafter"/>
</dbReference>
<comment type="subcellular location">
    <subcellularLocation>
        <location evidence="1 3">Nucleus</location>
    </subcellularLocation>
</comment>
<sequence length="398" mass="44011">MSSCWSAGGRTATYKFDLEIVKSPPTSFLSSHSSSSSPSSTISESSNCPLTISTRKPRTPRKRPNQTYNEAAALLSTAYPNIFSTIYLSKNPCKFSKPSSQLSSSEESSAELLLDFPVYEKPTSNLEPRLISSFENQLNCAKLSDGYDGQEEEFDAESILDEEIEEGIDSIMGKLTVSNNGAEEYSNGPIDSFSTGWPFMGLGHNFVGGLRRGVRAFRKADERDDWWTFPTVNVEEISPRLLHQKTSTAKKKKKKKEVNDTTKNSNSSNSKALSLENSPPKASKNSGMLLKLNYDEVLNAWSDRGSPFSDAVPGPELSGSDSAAKSTQVDLFAESGGVREASVQRYKEKRRARLFSKKIRYQVRKVTADQRPRMKGRFVRSPNSNGAVVEDERINGDS</sequence>
<evidence type="ECO:0000256" key="1">
    <source>
        <dbReference type="ARBA" id="ARBA00004123"/>
    </source>
</evidence>
<dbReference type="PANTHER" id="PTHR31874:SF10">
    <property type="entry name" value="PROTEIN CHLOROPLAST IMPORT APPARATUS 2"/>
    <property type="match status" value="1"/>
</dbReference>
<reference evidence="6" key="1">
    <citation type="submission" date="2023-05" db="EMBL/GenBank/DDBJ databases">
        <title>Nepenthes gracilis genome sequencing.</title>
        <authorList>
            <person name="Fukushima K."/>
        </authorList>
    </citation>
    <scope>NUCLEOTIDE SEQUENCE</scope>
    <source>
        <strain evidence="6">SING2019-196</strain>
    </source>
</reference>
<dbReference type="EMBL" id="BSYO01000013">
    <property type="protein sequence ID" value="GMH13603.1"/>
    <property type="molecule type" value="Genomic_DNA"/>
</dbReference>
<keyword evidence="2 3" id="KW-0539">Nucleus</keyword>
<proteinExistence type="predicted"/>
<feature type="domain" description="CCT" evidence="5">
    <location>
        <begin position="339"/>
        <end position="381"/>
    </location>
</feature>
<feature type="region of interest" description="Disordered" evidence="4">
    <location>
        <begin position="243"/>
        <end position="287"/>
    </location>
</feature>
<dbReference type="GO" id="GO:0005634">
    <property type="term" value="C:nucleus"/>
    <property type="evidence" value="ECO:0007669"/>
    <property type="project" value="UniProtKB-SubCell"/>
</dbReference>
<dbReference type="PANTHER" id="PTHR31874">
    <property type="entry name" value="CCT MOTIF FAMILY PROTEIN, EXPRESSED"/>
    <property type="match status" value="1"/>
</dbReference>
<dbReference type="Proteomes" id="UP001279734">
    <property type="component" value="Unassembled WGS sequence"/>
</dbReference>
<gene>
    <name evidence="6" type="ORF">Nepgr_015444</name>
</gene>
<comment type="caution">
    <text evidence="6">The sequence shown here is derived from an EMBL/GenBank/DDBJ whole genome shotgun (WGS) entry which is preliminary data.</text>
</comment>
<dbReference type="Pfam" id="PF06203">
    <property type="entry name" value="CCT"/>
    <property type="match status" value="1"/>
</dbReference>
<accession>A0AAD3XQQ0</accession>
<feature type="compositionally biased region" description="Low complexity" evidence="4">
    <location>
        <begin position="263"/>
        <end position="278"/>
    </location>
</feature>
<name>A0AAD3XQQ0_NEPGR</name>
<evidence type="ECO:0000256" key="3">
    <source>
        <dbReference type="PROSITE-ProRule" id="PRU00357"/>
    </source>
</evidence>
<feature type="compositionally biased region" description="Basic residues" evidence="4">
    <location>
        <begin position="55"/>
        <end position="64"/>
    </location>
</feature>
<dbReference type="PROSITE" id="PS51017">
    <property type="entry name" value="CCT"/>
    <property type="match status" value="1"/>
</dbReference>
<evidence type="ECO:0000313" key="7">
    <source>
        <dbReference type="Proteomes" id="UP001279734"/>
    </source>
</evidence>
<feature type="compositionally biased region" description="Low complexity" evidence="4">
    <location>
        <begin position="25"/>
        <end position="46"/>
    </location>
</feature>
<keyword evidence="7" id="KW-1185">Reference proteome</keyword>
<organism evidence="6 7">
    <name type="scientific">Nepenthes gracilis</name>
    <name type="common">Slender pitcher plant</name>
    <dbReference type="NCBI Taxonomy" id="150966"/>
    <lineage>
        <taxon>Eukaryota</taxon>
        <taxon>Viridiplantae</taxon>
        <taxon>Streptophyta</taxon>
        <taxon>Embryophyta</taxon>
        <taxon>Tracheophyta</taxon>
        <taxon>Spermatophyta</taxon>
        <taxon>Magnoliopsida</taxon>
        <taxon>eudicotyledons</taxon>
        <taxon>Gunneridae</taxon>
        <taxon>Pentapetalae</taxon>
        <taxon>Caryophyllales</taxon>
        <taxon>Nepenthaceae</taxon>
        <taxon>Nepenthes</taxon>
    </lineage>
</organism>
<feature type="region of interest" description="Disordered" evidence="4">
    <location>
        <begin position="25"/>
        <end position="65"/>
    </location>
</feature>
<evidence type="ECO:0000256" key="2">
    <source>
        <dbReference type="ARBA" id="ARBA00023242"/>
    </source>
</evidence>
<dbReference type="InterPro" id="IPR010402">
    <property type="entry name" value="CCT_domain"/>
</dbReference>
<protein>
    <recommendedName>
        <fullName evidence="5">CCT domain-containing protein</fullName>
    </recommendedName>
</protein>
<evidence type="ECO:0000256" key="4">
    <source>
        <dbReference type="SAM" id="MobiDB-lite"/>
    </source>
</evidence>
<dbReference type="AlphaFoldDB" id="A0AAD3XQQ0"/>